<gene>
    <name evidence="1" type="ORF">SDJN03_11162</name>
</gene>
<evidence type="ECO:0000313" key="2">
    <source>
        <dbReference type="Proteomes" id="UP000685013"/>
    </source>
</evidence>
<evidence type="ECO:0000313" key="1">
    <source>
        <dbReference type="EMBL" id="KAG6594609.1"/>
    </source>
</evidence>
<name>A0AAV6ND52_9ROSI</name>
<dbReference type="Proteomes" id="UP000685013">
    <property type="component" value="Chromosome 7"/>
</dbReference>
<accession>A0AAV6ND52</accession>
<feature type="non-terminal residue" evidence="1">
    <location>
        <position position="1"/>
    </location>
</feature>
<proteinExistence type="predicted"/>
<organism evidence="1 2">
    <name type="scientific">Cucurbita argyrosperma subsp. sororia</name>
    <dbReference type="NCBI Taxonomy" id="37648"/>
    <lineage>
        <taxon>Eukaryota</taxon>
        <taxon>Viridiplantae</taxon>
        <taxon>Streptophyta</taxon>
        <taxon>Embryophyta</taxon>
        <taxon>Tracheophyta</taxon>
        <taxon>Spermatophyta</taxon>
        <taxon>Magnoliopsida</taxon>
        <taxon>eudicotyledons</taxon>
        <taxon>Gunneridae</taxon>
        <taxon>Pentapetalae</taxon>
        <taxon>rosids</taxon>
        <taxon>fabids</taxon>
        <taxon>Cucurbitales</taxon>
        <taxon>Cucurbitaceae</taxon>
        <taxon>Cucurbiteae</taxon>
        <taxon>Cucurbita</taxon>
    </lineage>
</organism>
<reference evidence="1 2" key="1">
    <citation type="journal article" date="2021" name="Hortic Res">
        <title>The domestication of Cucurbita argyrosperma as revealed by the genome of its wild relative.</title>
        <authorList>
            <person name="Barrera-Redondo J."/>
            <person name="Sanchez-de la Vega G."/>
            <person name="Aguirre-Liguori J.A."/>
            <person name="Castellanos-Morales G."/>
            <person name="Gutierrez-Guerrero Y.T."/>
            <person name="Aguirre-Dugua X."/>
            <person name="Aguirre-Planter E."/>
            <person name="Tenaillon M.I."/>
            <person name="Lira-Saade R."/>
            <person name="Eguiarte L.E."/>
        </authorList>
    </citation>
    <scope>NUCLEOTIDE SEQUENCE [LARGE SCALE GENOMIC DNA]</scope>
    <source>
        <strain evidence="1">JBR-2021</strain>
    </source>
</reference>
<protein>
    <submittedName>
        <fullName evidence="1">Uncharacterized protein</fullName>
    </submittedName>
</protein>
<sequence length="95" mass="11586">MHTFLQQMWKGSNQQKITSSPWQTIYLSISSAVRMGEGYRLPEAWRLWFEEQRPKSIEEELENDPYDFIDTINSSTLRKRLFETIFLTWTYQWED</sequence>
<keyword evidence="2" id="KW-1185">Reference proteome</keyword>
<dbReference type="AlphaFoldDB" id="A0AAV6ND52"/>
<dbReference type="EMBL" id="JAGKQH010000007">
    <property type="protein sequence ID" value="KAG6594609.1"/>
    <property type="molecule type" value="Genomic_DNA"/>
</dbReference>
<comment type="caution">
    <text evidence="1">The sequence shown here is derived from an EMBL/GenBank/DDBJ whole genome shotgun (WGS) entry which is preliminary data.</text>
</comment>